<dbReference type="InterPro" id="IPR036404">
    <property type="entry name" value="Jacalin-like_lectin_dom_sf"/>
</dbReference>
<dbReference type="SUPFAM" id="SSF51101">
    <property type="entry name" value="Mannose-binding lectins"/>
    <property type="match status" value="1"/>
</dbReference>
<dbReference type="PROSITE" id="PS51752">
    <property type="entry name" value="JACALIN_LECTIN"/>
    <property type="match status" value="1"/>
</dbReference>
<accession>A0A8S9GSB8</accession>
<dbReference type="AlphaFoldDB" id="A0A8S9GSB8"/>
<proteinExistence type="inferred from homology"/>
<organism evidence="4">
    <name type="scientific">Brassica cretica</name>
    <name type="common">Mustard</name>
    <dbReference type="NCBI Taxonomy" id="69181"/>
    <lineage>
        <taxon>Eukaryota</taxon>
        <taxon>Viridiplantae</taxon>
        <taxon>Streptophyta</taxon>
        <taxon>Embryophyta</taxon>
        <taxon>Tracheophyta</taxon>
        <taxon>Spermatophyta</taxon>
        <taxon>Magnoliopsida</taxon>
        <taxon>eudicotyledons</taxon>
        <taxon>Gunneridae</taxon>
        <taxon>Pentapetalae</taxon>
        <taxon>rosids</taxon>
        <taxon>malvids</taxon>
        <taxon>Brassicales</taxon>
        <taxon>Brassicaceae</taxon>
        <taxon>Brassiceae</taxon>
        <taxon>Brassica</taxon>
    </lineage>
</organism>
<evidence type="ECO:0000256" key="2">
    <source>
        <dbReference type="ARBA" id="ARBA00022734"/>
    </source>
</evidence>
<dbReference type="Gene3D" id="2.100.10.30">
    <property type="entry name" value="Jacalin-like lectin domain"/>
    <property type="match status" value="1"/>
</dbReference>
<name>A0A8S9GSB8_BRACR</name>
<reference evidence="4" key="1">
    <citation type="submission" date="2019-12" db="EMBL/GenBank/DDBJ databases">
        <title>Genome sequencing and annotation of Brassica cretica.</title>
        <authorList>
            <person name="Studholme D.J."/>
            <person name="Sarris P.F."/>
        </authorList>
    </citation>
    <scope>NUCLEOTIDE SEQUENCE</scope>
    <source>
        <strain evidence="4">PFS-102/07</strain>
        <tissue evidence="4">Leaf</tissue>
    </source>
</reference>
<evidence type="ECO:0000256" key="1">
    <source>
        <dbReference type="ARBA" id="ARBA00006568"/>
    </source>
</evidence>
<keyword evidence="2" id="KW-0430">Lectin</keyword>
<dbReference type="InterPro" id="IPR001229">
    <property type="entry name" value="Jacalin-like_lectin_dom"/>
</dbReference>
<gene>
    <name evidence="4" type="ORF">F2Q70_00023300</name>
</gene>
<feature type="domain" description="Jacalin-type lectin" evidence="3">
    <location>
        <begin position="72"/>
        <end position="138"/>
    </location>
</feature>
<evidence type="ECO:0000313" key="4">
    <source>
        <dbReference type="EMBL" id="KAF2547128.1"/>
    </source>
</evidence>
<evidence type="ECO:0000259" key="3">
    <source>
        <dbReference type="PROSITE" id="PS51752"/>
    </source>
</evidence>
<dbReference type="Pfam" id="PF01419">
    <property type="entry name" value="Jacalin"/>
    <property type="match status" value="1"/>
</dbReference>
<sequence>MSRLFSRSLIASSIRQFHPPKLRFLALVCPEIDRPPSAELRDGSQPSPSMSAASHLGCNIRKIDQAQAKEMAQKLDAKGGKQGNAWDDGVHDNVRKVYLGKGPDCIAFVKFEYVDGSKVVIGDEHGEKTQEVEEAIDY</sequence>
<protein>
    <recommendedName>
        <fullName evidence="3">Jacalin-type lectin domain-containing protein</fullName>
    </recommendedName>
</protein>
<dbReference type="EMBL" id="QGKY02001925">
    <property type="protein sequence ID" value="KAF2547128.1"/>
    <property type="molecule type" value="Genomic_DNA"/>
</dbReference>
<comment type="caution">
    <text evidence="4">The sequence shown here is derived from an EMBL/GenBank/DDBJ whole genome shotgun (WGS) entry which is preliminary data.</text>
</comment>
<dbReference type="GO" id="GO:0030246">
    <property type="term" value="F:carbohydrate binding"/>
    <property type="evidence" value="ECO:0007669"/>
    <property type="project" value="UniProtKB-KW"/>
</dbReference>
<comment type="similarity">
    <text evidence="1">Belongs to the jacalin lectin family.</text>
</comment>